<evidence type="ECO:0000313" key="17">
    <source>
        <dbReference type="EMBL" id="MBB5020944.1"/>
    </source>
</evidence>
<dbReference type="NCBIfam" id="TIGR00757">
    <property type="entry name" value="RNaseEG"/>
    <property type="match status" value="1"/>
</dbReference>
<sequence length="516" mass="59242">MSIFDIRLKGYLISTTILINHRSYETRLAYLENNELSEIMLERRRESGVVGNIYKGIVSKVLPGMQAAFVDIGLERSAFLYVADLGPDLLNNDSYTLPDEIAKATVDGQDKSRNGDYPPIDQFISVGDELIVQVAKDPIASKGARITTYITLPGRHLVLMPTIEHIGISRRISNEAERSRLRKTLTEIKPEGMGVIARTVAEHREIEDFIHDRDFLVNLWHIVEKTASNKKAPTLLYQDLDLILKTMRDLFTREVERVCIDDENEYLRCREFAARLVPQLQNRIEFYRDQEPIFDAFNIEVEVNKLGNKKVWLKSGGYIVIDQTEALTAIDINTGRYVGKKNLEDTILQTNLEAAREICCQLRLRNIGGIIIIDFIDMDHDENRQRVLQALTQGLSQDRAKTNILPISELGLVEMTRKRVRDSIGRVLHEPCHYCDGKGHLKSPHTVCYEIFREIQRISAIYRGKKLYVEACAEVADIMFSEEAEYVEKLEQLFCIKLVIKSNPHFHQEHFEIVPL</sequence>
<dbReference type="GO" id="GO:0008033">
    <property type="term" value="P:tRNA processing"/>
    <property type="evidence" value="ECO:0007669"/>
    <property type="project" value="UniProtKB-KW"/>
</dbReference>
<evidence type="ECO:0000256" key="9">
    <source>
        <dbReference type="ARBA" id="ARBA00022722"/>
    </source>
</evidence>
<dbReference type="Gene3D" id="2.40.50.140">
    <property type="entry name" value="Nucleic acid-binding proteins"/>
    <property type="match status" value="1"/>
</dbReference>
<feature type="domain" description="S1 motif" evidence="16">
    <location>
        <begin position="49"/>
        <end position="149"/>
    </location>
</feature>
<evidence type="ECO:0000256" key="4">
    <source>
        <dbReference type="ARBA" id="ARBA00017719"/>
    </source>
</evidence>
<proteinExistence type="inferred from homology"/>
<comment type="cofactor">
    <cofactor evidence="1">
        <name>Mg(2+)</name>
        <dbReference type="ChEBI" id="CHEBI:18420"/>
    </cofactor>
</comment>
<keyword evidence="15" id="KW-0694">RNA-binding</keyword>
<keyword evidence="18" id="KW-1185">Reference proteome</keyword>
<evidence type="ECO:0000256" key="12">
    <source>
        <dbReference type="ARBA" id="ARBA00022759"/>
    </source>
</evidence>
<keyword evidence="10" id="KW-0479">Metal-binding</keyword>
<keyword evidence="12" id="KW-0255">Endonuclease</keyword>
<dbReference type="GO" id="GO:0005737">
    <property type="term" value="C:cytoplasm"/>
    <property type="evidence" value="ECO:0007669"/>
    <property type="project" value="UniProtKB-SubCell"/>
</dbReference>
<evidence type="ECO:0000256" key="8">
    <source>
        <dbReference type="ARBA" id="ARBA00022694"/>
    </source>
</evidence>
<gene>
    <name evidence="17" type="ORF">HNR37_000247</name>
</gene>
<accession>A0A7W7Y2Q5</accession>
<evidence type="ECO:0000259" key="16">
    <source>
        <dbReference type="SMART" id="SM00316"/>
    </source>
</evidence>
<evidence type="ECO:0000256" key="14">
    <source>
        <dbReference type="ARBA" id="ARBA00022842"/>
    </source>
</evidence>
<dbReference type="PANTHER" id="PTHR30001">
    <property type="entry name" value="RIBONUCLEASE"/>
    <property type="match status" value="1"/>
</dbReference>
<evidence type="ECO:0000256" key="10">
    <source>
        <dbReference type="ARBA" id="ARBA00022723"/>
    </source>
</evidence>
<keyword evidence="6" id="KW-0698">rRNA processing</keyword>
<evidence type="ECO:0000256" key="13">
    <source>
        <dbReference type="ARBA" id="ARBA00022801"/>
    </source>
</evidence>
<evidence type="ECO:0000256" key="11">
    <source>
        <dbReference type="ARBA" id="ARBA00022730"/>
    </source>
</evidence>
<keyword evidence="5" id="KW-0963">Cytoplasm</keyword>
<dbReference type="GO" id="GO:0016787">
    <property type="term" value="F:hydrolase activity"/>
    <property type="evidence" value="ECO:0007669"/>
    <property type="project" value="UniProtKB-KW"/>
</dbReference>
<dbReference type="RefSeq" id="WP_221270346.1">
    <property type="nucleotide sequence ID" value="NZ_JACHID010000001.1"/>
</dbReference>
<dbReference type="CDD" id="cd04453">
    <property type="entry name" value="S1_RNase_E"/>
    <property type="match status" value="1"/>
</dbReference>
<dbReference type="SMART" id="SM00316">
    <property type="entry name" value="S1"/>
    <property type="match status" value="1"/>
</dbReference>
<reference evidence="17 18" key="1">
    <citation type="submission" date="2020-08" db="EMBL/GenBank/DDBJ databases">
        <title>Genomic Encyclopedia of Type Strains, Phase IV (KMG-IV): sequencing the most valuable type-strain genomes for metagenomic binning, comparative biology and taxonomic classification.</title>
        <authorList>
            <person name="Goeker M."/>
        </authorList>
    </citation>
    <scope>NUCLEOTIDE SEQUENCE [LARGE SCALE GENOMIC DNA]</scope>
    <source>
        <strain evidence="17 18">DSM 22071</strain>
    </source>
</reference>
<evidence type="ECO:0000256" key="6">
    <source>
        <dbReference type="ARBA" id="ARBA00022552"/>
    </source>
</evidence>
<evidence type="ECO:0000256" key="15">
    <source>
        <dbReference type="ARBA" id="ARBA00022884"/>
    </source>
</evidence>
<dbReference type="InterPro" id="IPR012340">
    <property type="entry name" value="NA-bd_OB-fold"/>
</dbReference>
<name>A0A7W7Y2Q5_9BACT</name>
<dbReference type="InterPro" id="IPR003029">
    <property type="entry name" value="S1_domain"/>
</dbReference>
<comment type="caution">
    <text evidence="17">The sequence shown here is derived from an EMBL/GenBank/DDBJ whole genome shotgun (WGS) entry which is preliminary data.</text>
</comment>
<dbReference type="GO" id="GO:0006364">
    <property type="term" value="P:rRNA processing"/>
    <property type="evidence" value="ECO:0007669"/>
    <property type="project" value="UniProtKB-KW"/>
</dbReference>
<keyword evidence="9" id="KW-0540">Nuclease</keyword>
<dbReference type="InterPro" id="IPR004659">
    <property type="entry name" value="RNase_E/G"/>
</dbReference>
<dbReference type="GO" id="GO:0019843">
    <property type="term" value="F:rRNA binding"/>
    <property type="evidence" value="ECO:0007669"/>
    <property type="project" value="UniProtKB-KW"/>
</dbReference>
<keyword evidence="7" id="KW-0820">tRNA-binding</keyword>
<keyword evidence="14" id="KW-0460">Magnesium</keyword>
<comment type="similarity">
    <text evidence="3">Belongs to the RNase E/G family. RNase G subfamily.</text>
</comment>
<dbReference type="Pfam" id="PF20833">
    <property type="entry name" value="RNase_E_G_Thio"/>
    <property type="match status" value="1"/>
</dbReference>
<dbReference type="Pfam" id="PF10150">
    <property type="entry name" value="RNase_E_G"/>
    <property type="match status" value="1"/>
</dbReference>
<protein>
    <recommendedName>
        <fullName evidence="4">Ribonuclease G</fullName>
    </recommendedName>
</protein>
<keyword evidence="13 17" id="KW-0378">Hydrolase</keyword>
<comment type="subcellular location">
    <subcellularLocation>
        <location evidence="2">Cytoplasm</location>
    </subcellularLocation>
</comment>
<evidence type="ECO:0000256" key="1">
    <source>
        <dbReference type="ARBA" id="ARBA00001946"/>
    </source>
</evidence>
<evidence type="ECO:0000256" key="7">
    <source>
        <dbReference type="ARBA" id="ARBA00022555"/>
    </source>
</evidence>
<dbReference type="Proteomes" id="UP000528322">
    <property type="component" value="Unassembled WGS sequence"/>
</dbReference>
<dbReference type="GO" id="GO:0004540">
    <property type="term" value="F:RNA nuclease activity"/>
    <property type="evidence" value="ECO:0007669"/>
    <property type="project" value="InterPro"/>
</dbReference>
<evidence type="ECO:0000256" key="5">
    <source>
        <dbReference type="ARBA" id="ARBA00022490"/>
    </source>
</evidence>
<dbReference type="EMBL" id="JACHID010000001">
    <property type="protein sequence ID" value="MBB5020944.1"/>
    <property type="molecule type" value="Genomic_DNA"/>
</dbReference>
<dbReference type="GO" id="GO:0004519">
    <property type="term" value="F:endonuclease activity"/>
    <property type="evidence" value="ECO:0007669"/>
    <property type="project" value="UniProtKB-KW"/>
</dbReference>
<dbReference type="InterPro" id="IPR019307">
    <property type="entry name" value="RNA-bd_AU-1/RNase_E/G"/>
</dbReference>
<dbReference type="GO" id="GO:0000049">
    <property type="term" value="F:tRNA binding"/>
    <property type="evidence" value="ECO:0007669"/>
    <property type="project" value="UniProtKB-KW"/>
</dbReference>
<organism evidence="17 18">
    <name type="scientific">Desulfurispira natronophila</name>
    <dbReference type="NCBI Taxonomy" id="682562"/>
    <lineage>
        <taxon>Bacteria</taxon>
        <taxon>Pseudomonadati</taxon>
        <taxon>Chrysiogenota</taxon>
        <taxon>Chrysiogenia</taxon>
        <taxon>Chrysiogenales</taxon>
        <taxon>Chrysiogenaceae</taxon>
        <taxon>Desulfurispira</taxon>
    </lineage>
</organism>
<dbReference type="AlphaFoldDB" id="A0A7W7Y2Q5"/>
<dbReference type="PANTHER" id="PTHR30001:SF0">
    <property type="entry name" value="RIBONUCLEASE G"/>
    <property type="match status" value="1"/>
</dbReference>
<evidence type="ECO:0000256" key="2">
    <source>
        <dbReference type="ARBA" id="ARBA00004496"/>
    </source>
</evidence>
<keyword evidence="11" id="KW-0699">rRNA-binding</keyword>
<evidence type="ECO:0000256" key="3">
    <source>
        <dbReference type="ARBA" id="ARBA00005663"/>
    </source>
</evidence>
<dbReference type="InterPro" id="IPR048583">
    <property type="entry name" value="RNase_E_G_thioredoxin-like"/>
</dbReference>
<dbReference type="Gene3D" id="3.40.1260.20">
    <property type="entry name" value="Ribonuclease E, catalytic domain"/>
    <property type="match status" value="1"/>
</dbReference>
<evidence type="ECO:0000313" key="18">
    <source>
        <dbReference type="Proteomes" id="UP000528322"/>
    </source>
</evidence>
<dbReference type="GO" id="GO:0046872">
    <property type="term" value="F:metal ion binding"/>
    <property type="evidence" value="ECO:0007669"/>
    <property type="project" value="UniProtKB-KW"/>
</dbReference>
<keyword evidence="8" id="KW-0819">tRNA processing</keyword>
<dbReference type="SUPFAM" id="SSF50249">
    <property type="entry name" value="Nucleic acid-binding proteins"/>
    <property type="match status" value="1"/>
</dbReference>